<evidence type="ECO:0000313" key="2">
    <source>
        <dbReference type="EMBL" id="SNT05943.1"/>
    </source>
</evidence>
<accession>A0A239JKV2</accession>
<dbReference type="EMBL" id="FZNR01000036">
    <property type="protein sequence ID" value="SNT05943.1"/>
    <property type="molecule type" value="Genomic_DNA"/>
</dbReference>
<dbReference type="AlphaFoldDB" id="A0A239JKV2"/>
<organism evidence="2 3">
    <name type="scientific">Actinoplanes regularis</name>
    <dbReference type="NCBI Taxonomy" id="52697"/>
    <lineage>
        <taxon>Bacteria</taxon>
        <taxon>Bacillati</taxon>
        <taxon>Actinomycetota</taxon>
        <taxon>Actinomycetes</taxon>
        <taxon>Micromonosporales</taxon>
        <taxon>Micromonosporaceae</taxon>
        <taxon>Actinoplanes</taxon>
    </lineage>
</organism>
<feature type="compositionally biased region" description="Basic and acidic residues" evidence="1">
    <location>
        <begin position="52"/>
        <end position="64"/>
    </location>
</feature>
<dbReference type="Proteomes" id="UP000198415">
    <property type="component" value="Unassembled WGS sequence"/>
</dbReference>
<proteinExistence type="predicted"/>
<feature type="region of interest" description="Disordered" evidence="1">
    <location>
        <begin position="18"/>
        <end position="64"/>
    </location>
</feature>
<reference evidence="2 3" key="1">
    <citation type="submission" date="2017-06" db="EMBL/GenBank/DDBJ databases">
        <authorList>
            <person name="Kim H.J."/>
            <person name="Triplett B.A."/>
        </authorList>
    </citation>
    <scope>NUCLEOTIDE SEQUENCE [LARGE SCALE GENOMIC DNA]</scope>
    <source>
        <strain evidence="2 3">DSM 43151</strain>
    </source>
</reference>
<protein>
    <submittedName>
        <fullName evidence="2">Uncharacterized protein</fullName>
    </submittedName>
</protein>
<dbReference type="RefSeq" id="WP_089298977.1">
    <property type="nucleotide sequence ID" value="NZ_BOMU01000126.1"/>
</dbReference>
<evidence type="ECO:0000313" key="3">
    <source>
        <dbReference type="Proteomes" id="UP000198415"/>
    </source>
</evidence>
<evidence type="ECO:0000256" key="1">
    <source>
        <dbReference type="SAM" id="MobiDB-lite"/>
    </source>
</evidence>
<gene>
    <name evidence="2" type="ORF">SAMN06264365_1361</name>
</gene>
<sequence length="64" mass="6873">MDAYQALTLAGTTARTAAAMTGIARSSADRDRRRPGPSRPPRQVPANALTPAEREEVLRLLDSP</sequence>
<keyword evidence="3" id="KW-1185">Reference proteome</keyword>
<name>A0A239JKV2_9ACTN</name>